<dbReference type="PROSITE" id="PS01124">
    <property type="entry name" value="HTH_ARAC_FAMILY_2"/>
    <property type="match status" value="1"/>
</dbReference>
<evidence type="ECO:0000313" key="6">
    <source>
        <dbReference type="Proteomes" id="UP000238270"/>
    </source>
</evidence>
<dbReference type="PANTHER" id="PTHR46796:SF6">
    <property type="entry name" value="ARAC SUBFAMILY"/>
    <property type="match status" value="1"/>
</dbReference>
<evidence type="ECO:0000256" key="2">
    <source>
        <dbReference type="ARBA" id="ARBA00023125"/>
    </source>
</evidence>
<keyword evidence="3" id="KW-0804">Transcription</keyword>
<organism evidence="5 6">
    <name type="scientific">Xanthomonas arboricola pv. populi</name>
    <dbReference type="NCBI Taxonomy" id="487823"/>
    <lineage>
        <taxon>Bacteria</taxon>
        <taxon>Pseudomonadati</taxon>
        <taxon>Pseudomonadota</taxon>
        <taxon>Gammaproteobacteria</taxon>
        <taxon>Lysobacterales</taxon>
        <taxon>Lysobacteraceae</taxon>
        <taxon>Xanthomonas</taxon>
    </lineage>
</organism>
<proteinExistence type="predicted"/>
<dbReference type="Pfam" id="PF12833">
    <property type="entry name" value="HTH_18"/>
    <property type="match status" value="1"/>
</dbReference>
<comment type="caution">
    <text evidence="5">The sequence shown here is derived from an EMBL/GenBank/DDBJ whole genome shotgun (WGS) entry which is preliminary data.</text>
</comment>
<dbReference type="AlphaFoldDB" id="A0A2S6Z4R1"/>
<dbReference type="SUPFAM" id="SSF46689">
    <property type="entry name" value="Homeodomain-like"/>
    <property type="match status" value="1"/>
</dbReference>
<dbReference type="GO" id="GO:0043565">
    <property type="term" value="F:sequence-specific DNA binding"/>
    <property type="evidence" value="ECO:0007669"/>
    <property type="project" value="InterPro"/>
</dbReference>
<evidence type="ECO:0000256" key="1">
    <source>
        <dbReference type="ARBA" id="ARBA00023015"/>
    </source>
</evidence>
<evidence type="ECO:0000313" key="5">
    <source>
        <dbReference type="EMBL" id="PPT76252.1"/>
    </source>
</evidence>
<dbReference type="InterPro" id="IPR050204">
    <property type="entry name" value="AraC_XylS_family_regulators"/>
</dbReference>
<dbReference type="PROSITE" id="PS00041">
    <property type="entry name" value="HTH_ARAC_FAMILY_1"/>
    <property type="match status" value="1"/>
</dbReference>
<dbReference type="InterPro" id="IPR035418">
    <property type="entry name" value="AraC-bd_2"/>
</dbReference>
<accession>A0A2S6Z4R1</accession>
<protein>
    <submittedName>
        <fullName evidence="5">AraC family transcriptional regulator</fullName>
    </submittedName>
</protein>
<keyword evidence="2" id="KW-0238">DNA-binding</keyword>
<dbReference type="SMART" id="SM00342">
    <property type="entry name" value="HTH_ARAC"/>
    <property type="match status" value="1"/>
</dbReference>
<dbReference type="InterPro" id="IPR018060">
    <property type="entry name" value="HTH_AraC"/>
</dbReference>
<feature type="domain" description="HTH araC/xylS-type" evidence="4">
    <location>
        <begin position="213"/>
        <end position="312"/>
    </location>
</feature>
<dbReference type="EMBL" id="MIGV01000010">
    <property type="protein sequence ID" value="PPT76252.1"/>
    <property type="molecule type" value="Genomic_DNA"/>
</dbReference>
<reference evidence="5 6" key="1">
    <citation type="submission" date="2016-08" db="EMBL/GenBank/DDBJ databases">
        <title>Evolution of the type three secretion system and type three effector repertoires in Xanthomonas.</title>
        <authorList>
            <person name="Merda D."/>
            <person name="Briand M."/>
            <person name="Bosis E."/>
            <person name="Rousseau C."/>
            <person name="Portier P."/>
            <person name="Jacques M.-A."/>
            <person name="Fischer-Le Saux M."/>
        </authorList>
    </citation>
    <scope>NUCLEOTIDE SEQUENCE [LARGE SCALE GENOMIC DNA]</scope>
    <source>
        <strain evidence="5 6">CFBP 3122</strain>
    </source>
</reference>
<dbReference type="InterPro" id="IPR009057">
    <property type="entry name" value="Homeodomain-like_sf"/>
</dbReference>
<dbReference type="PANTHER" id="PTHR46796">
    <property type="entry name" value="HTH-TYPE TRANSCRIPTIONAL ACTIVATOR RHAS-RELATED"/>
    <property type="match status" value="1"/>
</dbReference>
<evidence type="ECO:0000256" key="3">
    <source>
        <dbReference type="ARBA" id="ARBA00023163"/>
    </source>
</evidence>
<dbReference type="GO" id="GO:0003700">
    <property type="term" value="F:DNA-binding transcription factor activity"/>
    <property type="evidence" value="ECO:0007669"/>
    <property type="project" value="InterPro"/>
</dbReference>
<keyword evidence="1" id="KW-0805">Transcription regulation</keyword>
<dbReference type="Gene3D" id="1.10.10.60">
    <property type="entry name" value="Homeodomain-like"/>
    <property type="match status" value="1"/>
</dbReference>
<name>A0A2S6Z4R1_9XANT</name>
<gene>
    <name evidence="5" type="ORF">XaplCFBP3122_10890</name>
</gene>
<dbReference type="Pfam" id="PF14525">
    <property type="entry name" value="AraC_binding_2"/>
    <property type="match status" value="1"/>
</dbReference>
<dbReference type="Proteomes" id="UP000238270">
    <property type="component" value="Unassembled WGS sequence"/>
</dbReference>
<dbReference type="InterPro" id="IPR018062">
    <property type="entry name" value="HTH_AraC-typ_CS"/>
</dbReference>
<evidence type="ECO:0000259" key="4">
    <source>
        <dbReference type="PROSITE" id="PS01124"/>
    </source>
</evidence>
<sequence length="313" mass="35064">MNAIDTTQYSTAAVAAPRRFEYWKEVVCRHCIPATSKPLAGQDFDAHLQVRPMGPLDLCSLSAPLHYWERTPRHLRSGPDEDLWLGFTEHGYGQLEQGGRRTALAADNLVLYDAAQTFRFRLGGHDNHLLRIPRPLLSRRLPRAGEQTAIVLDERQPGVGPLRELMRQAGTTPAWLRDAPLAGRVAQTLLDLLVLSLETHDPARAGAEQDLYGRIMAYVQRHLAEPDLDVERLARAHHVSIRTVTRAFARHQTSPMAAVWQARLQASREAIECGRVRSVSQAALESGFSDFSHFSHAFRRAFGVAPLSLLRRP</sequence>